<feature type="signal peptide" evidence="4">
    <location>
        <begin position="1"/>
        <end position="23"/>
    </location>
</feature>
<dbReference type="InterPro" id="IPR051909">
    <property type="entry name" value="MFP_Cation_Efflux"/>
</dbReference>
<organism evidence="6 7">
    <name type="scientific">Dyella japonica</name>
    <dbReference type="NCBI Taxonomy" id="231455"/>
    <lineage>
        <taxon>Bacteria</taxon>
        <taxon>Pseudomonadati</taxon>
        <taxon>Pseudomonadota</taxon>
        <taxon>Gammaproteobacteria</taxon>
        <taxon>Lysobacterales</taxon>
        <taxon>Rhodanobacteraceae</taxon>
        <taxon>Dyella</taxon>
    </lineage>
</organism>
<evidence type="ECO:0000256" key="1">
    <source>
        <dbReference type="ARBA" id="ARBA00009477"/>
    </source>
</evidence>
<feature type="domain" description="TRAM" evidence="5">
    <location>
        <begin position="223"/>
        <end position="294"/>
    </location>
</feature>
<keyword evidence="7" id="KW-1185">Reference proteome</keyword>
<evidence type="ECO:0000256" key="2">
    <source>
        <dbReference type="ARBA" id="ARBA00022448"/>
    </source>
</evidence>
<dbReference type="SUPFAM" id="SSF111369">
    <property type="entry name" value="HlyD-like secretion proteins"/>
    <property type="match status" value="1"/>
</dbReference>
<dbReference type="Pfam" id="PF25954">
    <property type="entry name" value="Beta-barrel_RND_2"/>
    <property type="match status" value="1"/>
</dbReference>
<dbReference type="InterPro" id="IPR002792">
    <property type="entry name" value="TRAM_dom"/>
</dbReference>
<dbReference type="InterPro" id="IPR058649">
    <property type="entry name" value="CzcB_C"/>
</dbReference>
<dbReference type="InterPro" id="IPR006143">
    <property type="entry name" value="RND_pump_MFP"/>
</dbReference>
<evidence type="ECO:0000313" key="6">
    <source>
        <dbReference type="EMBL" id="MET3650812.1"/>
    </source>
</evidence>
<name>A0ABV2JPP1_9GAMM</name>
<dbReference type="Pfam" id="PF25973">
    <property type="entry name" value="BSH_CzcB"/>
    <property type="match status" value="1"/>
</dbReference>
<protein>
    <submittedName>
        <fullName evidence="6">Cobalt-zinc-cadmium efflux system membrane fusion protein</fullName>
    </submittedName>
</protein>
<dbReference type="RefSeq" id="WP_354012292.1">
    <property type="nucleotide sequence ID" value="NZ_JBEPMU010000001.1"/>
</dbReference>
<keyword evidence="2" id="KW-0813">Transport</keyword>
<dbReference type="Gene3D" id="2.40.50.100">
    <property type="match status" value="1"/>
</dbReference>
<dbReference type="Pfam" id="PF25975">
    <property type="entry name" value="CzcB_C"/>
    <property type="match status" value="1"/>
</dbReference>
<comment type="caution">
    <text evidence="6">The sequence shown here is derived from an EMBL/GenBank/DDBJ whole genome shotgun (WGS) entry which is preliminary data.</text>
</comment>
<dbReference type="InterPro" id="IPR058647">
    <property type="entry name" value="BSH_CzcB-like"/>
</dbReference>
<comment type="similarity">
    <text evidence="1">Belongs to the membrane fusion protein (MFP) (TC 8.A.1) family.</text>
</comment>
<keyword evidence="4" id="KW-0732">Signal</keyword>
<evidence type="ECO:0000256" key="3">
    <source>
        <dbReference type="ARBA" id="ARBA00022679"/>
    </source>
</evidence>
<dbReference type="InterPro" id="IPR058792">
    <property type="entry name" value="Beta-barrel_RND_2"/>
</dbReference>
<dbReference type="Proteomes" id="UP001549184">
    <property type="component" value="Unassembled WGS sequence"/>
</dbReference>
<evidence type="ECO:0000313" key="7">
    <source>
        <dbReference type="Proteomes" id="UP001549184"/>
    </source>
</evidence>
<evidence type="ECO:0000259" key="5">
    <source>
        <dbReference type="PROSITE" id="PS50926"/>
    </source>
</evidence>
<dbReference type="PROSITE" id="PS50926">
    <property type="entry name" value="TRAM"/>
    <property type="match status" value="1"/>
</dbReference>
<sequence length="360" mass="38522">MTMFLQRAACALVLSFAVSAAFAQQTANPLALDARAMQDAGIVVSKLATRELAEEIKAPGEVKVDAYSTVLVSPRIESMVLSRQVKLGDVVKAGQPLVTLSSVQVAETQGALIVAEQEWRRVAALGSQAVSGRRYTEVQVQRDQARARLRAYGLSDAQIQGVLRAGSARADGSYALLAPTDGRITSDAFLVGERVDAGRTLFTLVKEDSVWVEARMPPSDAERVMPGAAARVLIHEQSLPGKVVQRSHQTDEKTRTVAVRMAVDNTRDLLHPGELVDARITVGGRSALAVPAEAVVLLQNQSTVFVAMGNGTFEPVAVQVGETRDGWVEIRQGLKPGASYVSKGAFALKARLLRSQLGED</sequence>
<dbReference type="Gene3D" id="2.40.30.170">
    <property type="match status" value="1"/>
</dbReference>
<feature type="chain" id="PRO_5045414478" evidence="4">
    <location>
        <begin position="24"/>
        <end position="360"/>
    </location>
</feature>
<accession>A0ABV2JPP1</accession>
<dbReference type="PANTHER" id="PTHR30097">
    <property type="entry name" value="CATION EFFLUX SYSTEM PROTEIN CUSB"/>
    <property type="match status" value="1"/>
</dbReference>
<dbReference type="EMBL" id="JBEPMU010000001">
    <property type="protein sequence ID" value="MET3650812.1"/>
    <property type="molecule type" value="Genomic_DNA"/>
</dbReference>
<evidence type="ECO:0000256" key="4">
    <source>
        <dbReference type="SAM" id="SignalP"/>
    </source>
</evidence>
<proteinExistence type="inferred from homology"/>
<dbReference type="PANTHER" id="PTHR30097:SF4">
    <property type="entry name" value="SLR6042 PROTEIN"/>
    <property type="match status" value="1"/>
</dbReference>
<dbReference type="Gene3D" id="2.40.420.20">
    <property type="match status" value="1"/>
</dbReference>
<keyword evidence="3" id="KW-0808">Transferase</keyword>
<gene>
    <name evidence="6" type="ORF">ABIC75_000514</name>
</gene>
<dbReference type="NCBIfam" id="TIGR01730">
    <property type="entry name" value="RND_mfp"/>
    <property type="match status" value="1"/>
</dbReference>
<reference evidence="6 7" key="1">
    <citation type="submission" date="2024-06" db="EMBL/GenBank/DDBJ databases">
        <title>Sorghum-associated microbial communities from plants grown in Nebraska, USA.</title>
        <authorList>
            <person name="Schachtman D."/>
        </authorList>
    </citation>
    <scope>NUCLEOTIDE SEQUENCE [LARGE SCALE GENOMIC DNA]</scope>
    <source>
        <strain evidence="6 7">1073</strain>
    </source>
</reference>